<dbReference type="InterPro" id="IPR035897">
    <property type="entry name" value="Toll_tir_struct_dom_sf"/>
</dbReference>
<evidence type="ECO:0000256" key="4">
    <source>
        <dbReference type="ARBA" id="ARBA00022614"/>
    </source>
</evidence>
<evidence type="ECO:0000259" key="16">
    <source>
        <dbReference type="PROSITE" id="PS50104"/>
    </source>
</evidence>
<dbReference type="SMART" id="SM00255">
    <property type="entry name" value="TIR"/>
    <property type="match status" value="1"/>
</dbReference>
<sequence>MNYYCAAKQIILLSILIQIAPPISAYGYAKCFLAYENSRYANCIGQEIHNLIKAVKHLPNQTQWLNASQNGITLVEHKTFFHLPKLLDLRLNSNKIGKVQSGAFKNLKNLCFLDLSYNELQTLDNWDMSDFTNLRILKIPYNRISTIQGFSLTPLHRLQELDWSSNNITNFTNVAEAVNDLAELSKLNLSSNNVTALSSSPKLIALQSLNILDLNYNLIGVLDLSYLYMPNLTDLMVMKNNMSAINASAFVNVPKLAQINFDENPLNISFLLGVHLPHLTELHWSSMRPKLDNNLSIPCQVFRSFPQLRDLYISRSKVSSSHIKKIGECTNLTSLVLSTSPLKVLLKSDLQTFKNIKVLYLNKCKIQIIQNSSWSGLIHLHTLILERNQIHYLHDRLFSPLIGLQYLDLSKNSLTNINNKSFEGLLNLKTLILSSCKIAEIEPFTFTYIRNLNLLDLRDNSISIIKRQSFYQLYRLETLLLSDNKLHAIQGNSFRELSSLMRLDLANNIIYKFSDVTFNSLKTLLSLDISRNCLGLSKRDTKSPFKKLKDLESLDMSYQTRRYKDPVSSELFQGLQSLKNLDVRGISNSFFEDVSFLFLPNLTDFDMSETSKGSDFNSTLELIKKCNKVRSLHLDNNEITNLPEDMFASFNFLENLSLRGNKLKNISEKLMKPLTNLRNLDLFMNPLLCSCDNYWFQNWSEFSTQVQIPFLQSYSCLGQVAHDFNFLSLDLSFCRTDMSVLFFSVSFAFTLLFLTTSLLTVKLKWSMLYFYHLLKAWLSWRSQKKKRLYTYDAYISYCSNDEDWVINELLHHLESQGRRKYKLCFKPRDFMPGSYHIDNIQDAINNSRKTLCIVSRNYLESEWCKIEAEMACSRVFYEKEDVLLVVFLEEIADFR</sequence>
<comment type="subcellular location">
    <subcellularLocation>
        <location evidence="1">Membrane</location>
        <topology evidence="1">Single-pass type I membrane protein</topology>
    </subcellularLocation>
</comment>
<dbReference type="SUPFAM" id="SSF52058">
    <property type="entry name" value="L domain-like"/>
    <property type="match status" value="2"/>
</dbReference>
<dbReference type="InterPro" id="IPR017241">
    <property type="entry name" value="Toll-like_receptor"/>
</dbReference>
<name>A0ABN9L4U4_9NEOB</name>
<dbReference type="PROSITE" id="PS51450">
    <property type="entry name" value="LRR"/>
    <property type="match status" value="4"/>
</dbReference>
<evidence type="ECO:0000256" key="11">
    <source>
        <dbReference type="ARBA" id="ARBA00023170"/>
    </source>
</evidence>
<feature type="signal peptide" evidence="15">
    <location>
        <begin position="1"/>
        <end position="25"/>
    </location>
</feature>
<evidence type="ECO:0000256" key="10">
    <source>
        <dbReference type="ARBA" id="ARBA00023136"/>
    </source>
</evidence>
<evidence type="ECO:0000256" key="14">
    <source>
        <dbReference type="SAM" id="Phobius"/>
    </source>
</evidence>
<keyword evidence="9 14" id="KW-1133">Transmembrane helix</keyword>
<dbReference type="EMBL" id="CAUEEQ010009140">
    <property type="protein sequence ID" value="CAJ0933222.1"/>
    <property type="molecule type" value="Genomic_DNA"/>
</dbReference>
<keyword evidence="8" id="KW-0391">Immunity</keyword>
<dbReference type="PANTHER" id="PTHR24365">
    <property type="entry name" value="TOLL-LIKE RECEPTOR"/>
    <property type="match status" value="1"/>
</dbReference>
<evidence type="ECO:0000256" key="9">
    <source>
        <dbReference type="ARBA" id="ARBA00022989"/>
    </source>
</evidence>
<keyword evidence="13" id="KW-0395">Inflammatory response</keyword>
<dbReference type="PANTHER" id="PTHR24365:SF554">
    <property type="entry name" value="TOLL-LIKE RECEPTOR 13"/>
    <property type="match status" value="1"/>
</dbReference>
<evidence type="ECO:0000256" key="6">
    <source>
        <dbReference type="ARBA" id="ARBA00022729"/>
    </source>
</evidence>
<dbReference type="InterPro" id="IPR032675">
    <property type="entry name" value="LRR_dom_sf"/>
</dbReference>
<protein>
    <recommendedName>
        <fullName evidence="16">TIR domain-containing protein</fullName>
    </recommendedName>
</protein>
<dbReference type="PIRSF" id="PIRSF037595">
    <property type="entry name" value="Toll-like_receptor"/>
    <property type="match status" value="1"/>
</dbReference>
<evidence type="ECO:0000256" key="8">
    <source>
        <dbReference type="ARBA" id="ARBA00022859"/>
    </source>
</evidence>
<keyword evidence="18" id="KW-1185">Reference proteome</keyword>
<dbReference type="SUPFAM" id="SSF52200">
    <property type="entry name" value="Toll/Interleukin receptor TIR domain"/>
    <property type="match status" value="1"/>
</dbReference>
<dbReference type="Pfam" id="PF01582">
    <property type="entry name" value="TIR"/>
    <property type="match status" value="1"/>
</dbReference>
<evidence type="ECO:0000256" key="15">
    <source>
        <dbReference type="SAM" id="SignalP"/>
    </source>
</evidence>
<evidence type="ECO:0000256" key="5">
    <source>
        <dbReference type="ARBA" id="ARBA00022692"/>
    </source>
</evidence>
<keyword evidence="7" id="KW-0677">Repeat</keyword>
<feature type="domain" description="TIR" evidence="16">
    <location>
        <begin position="789"/>
        <end position="895"/>
    </location>
</feature>
<dbReference type="InterPro" id="IPR001611">
    <property type="entry name" value="Leu-rich_rpt"/>
</dbReference>
<comment type="caution">
    <text evidence="17">The sequence shown here is derived from an EMBL/GenBank/DDBJ whole genome shotgun (WGS) entry which is preliminary data.</text>
</comment>
<dbReference type="InterPro" id="IPR000157">
    <property type="entry name" value="TIR_dom"/>
</dbReference>
<evidence type="ECO:0000256" key="12">
    <source>
        <dbReference type="ARBA" id="ARBA00023180"/>
    </source>
</evidence>
<keyword evidence="11" id="KW-0675">Receptor</keyword>
<dbReference type="Gene3D" id="3.40.50.10140">
    <property type="entry name" value="Toll/interleukin-1 receptor homology (TIR) domain"/>
    <property type="match status" value="1"/>
</dbReference>
<evidence type="ECO:0000256" key="3">
    <source>
        <dbReference type="ARBA" id="ARBA00022588"/>
    </source>
</evidence>
<evidence type="ECO:0000313" key="17">
    <source>
        <dbReference type="EMBL" id="CAJ0933222.1"/>
    </source>
</evidence>
<organism evidence="17 18">
    <name type="scientific">Ranitomeya imitator</name>
    <name type="common">mimic poison frog</name>
    <dbReference type="NCBI Taxonomy" id="111125"/>
    <lineage>
        <taxon>Eukaryota</taxon>
        <taxon>Metazoa</taxon>
        <taxon>Chordata</taxon>
        <taxon>Craniata</taxon>
        <taxon>Vertebrata</taxon>
        <taxon>Euteleostomi</taxon>
        <taxon>Amphibia</taxon>
        <taxon>Batrachia</taxon>
        <taxon>Anura</taxon>
        <taxon>Neobatrachia</taxon>
        <taxon>Hyloidea</taxon>
        <taxon>Dendrobatidae</taxon>
        <taxon>Dendrobatinae</taxon>
        <taxon>Ranitomeya</taxon>
    </lineage>
</organism>
<comment type="similarity">
    <text evidence="2">Belongs to the Toll-like receptor family.</text>
</comment>
<feature type="chain" id="PRO_5046334185" description="TIR domain-containing protein" evidence="15">
    <location>
        <begin position="26"/>
        <end position="895"/>
    </location>
</feature>
<reference evidence="17" key="1">
    <citation type="submission" date="2023-07" db="EMBL/GenBank/DDBJ databases">
        <authorList>
            <person name="Stuckert A."/>
        </authorList>
    </citation>
    <scope>NUCLEOTIDE SEQUENCE</scope>
</reference>
<keyword evidence="3" id="KW-0399">Innate immunity</keyword>
<gene>
    <name evidence="17" type="ORF">RIMI_LOCUS5381372</name>
</gene>
<evidence type="ECO:0000256" key="13">
    <source>
        <dbReference type="ARBA" id="ARBA00023198"/>
    </source>
</evidence>
<dbReference type="SMART" id="SM00365">
    <property type="entry name" value="LRR_SD22"/>
    <property type="match status" value="9"/>
</dbReference>
<dbReference type="InterPro" id="IPR003591">
    <property type="entry name" value="Leu-rich_rpt_typical-subtyp"/>
</dbReference>
<keyword evidence="10 14" id="KW-0472">Membrane</keyword>
<accession>A0ABN9L4U4</accession>
<evidence type="ECO:0000256" key="7">
    <source>
        <dbReference type="ARBA" id="ARBA00022737"/>
    </source>
</evidence>
<keyword evidence="6 15" id="KW-0732">Signal</keyword>
<feature type="transmembrane region" description="Helical" evidence="14">
    <location>
        <begin position="740"/>
        <end position="761"/>
    </location>
</feature>
<keyword evidence="5 14" id="KW-0812">Transmembrane</keyword>
<dbReference type="SMART" id="SM00369">
    <property type="entry name" value="LRR_TYP"/>
    <property type="match status" value="16"/>
</dbReference>
<keyword evidence="12" id="KW-0325">Glycoprotein</keyword>
<dbReference type="Proteomes" id="UP001176940">
    <property type="component" value="Unassembled WGS sequence"/>
</dbReference>
<dbReference type="PROSITE" id="PS50104">
    <property type="entry name" value="TIR"/>
    <property type="match status" value="1"/>
</dbReference>
<dbReference type="Pfam" id="PF13855">
    <property type="entry name" value="LRR_8"/>
    <property type="match status" value="4"/>
</dbReference>
<evidence type="ECO:0000313" key="18">
    <source>
        <dbReference type="Proteomes" id="UP001176940"/>
    </source>
</evidence>
<evidence type="ECO:0000256" key="2">
    <source>
        <dbReference type="ARBA" id="ARBA00009634"/>
    </source>
</evidence>
<proteinExistence type="inferred from homology"/>
<dbReference type="Gene3D" id="3.80.10.10">
    <property type="entry name" value="Ribonuclease Inhibitor"/>
    <property type="match status" value="5"/>
</dbReference>
<evidence type="ECO:0000256" key="1">
    <source>
        <dbReference type="ARBA" id="ARBA00004479"/>
    </source>
</evidence>
<keyword evidence="4" id="KW-0433">Leucine-rich repeat</keyword>